<dbReference type="EMBL" id="AZIL01002351">
    <property type="protein sequence ID" value="EWM21910.1"/>
    <property type="molecule type" value="Genomic_DNA"/>
</dbReference>
<dbReference type="OrthoDB" id="272091at2759"/>
<dbReference type="Pfam" id="PF13639">
    <property type="entry name" value="zf-RING_2"/>
    <property type="match status" value="1"/>
</dbReference>
<dbReference type="InterPro" id="IPR051834">
    <property type="entry name" value="RING_finger_E3_ligase"/>
</dbReference>
<evidence type="ECO:0000259" key="5">
    <source>
        <dbReference type="PROSITE" id="PS50089"/>
    </source>
</evidence>
<keyword evidence="3" id="KW-0862">Zinc</keyword>
<dbReference type="PROSITE" id="PS50089">
    <property type="entry name" value="ZF_RING_2"/>
    <property type="match status" value="1"/>
</dbReference>
<accession>W7T4H0</accession>
<evidence type="ECO:0000256" key="1">
    <source>
        <dbReference type="ARBA" id="ARBA00022723"/>
    </source>
</evidence>
<dbReference type="AlphaFoldDB" id="W7T4H0"/>
<evidence type="ECO:0000256" key="2">
    <source>
        <dbReference type="ARBA" id="ARBA00022771"/>
    </source>
</evidence>
<proteinExistence type="predicted"/>
<keyword evidence="7" id="KW-1185">Reference proteome</keyword>
<dbReference type="InterPro" id="IPR001841">
    <property type="entry name" value="Znf_RING"/>
</dbReference>
<protein>
    <submittedName>
        <fullName evidence="6">Zinc finger, RING-type</fullName>
    </submittedName>
</protein>
<evidence type="ECO:0000313" key="6">
    <source>
        <dbReference type="EMBL" id="EWM21910.1"/>
    </source>
</evidence>
<dbReference type="InterPro" id="IPR013083">
    <property type="entry name" value="Znf_RING/FYVE/PHD"/>
</dbReference>
<dbReference type="GO" id="GO:0008270">
    <property type="term" value="F:zinc ion binding"/>
    <property type="evidence" value="ECO:0007669"/>
    <property type="project" value="UniProtKB-KW"/>
</dbReference>
<keyword evidence="1" id="KW-0479">Metal-binding</keyword>
<dbReference type="SUPFAM" id="SSF57850">
    <property type="entry name" value="RING/U-box"/>
    <property type="match status" value="1"/>
</dbReference>
<dbReference type="Gene3D" id="3.30.40.10">
    <property type="entry name" value="Zinc/RING finger domain, C3HC4 (zinc finger)"/>
    <property type="match status" value="1"/>
</dbReference>
<gene>
    <name evidence="6" type="ORF">Naga_100070g11</name>
</gene>
<keyword evidence="2 4" id="KW-0863">Zinc-finger</keyword>
<name>W7T4H0_9STRA</name>
<evidence type="ECO:0000313" key="7">
    <source>
        <dbReference type="Proteomes" id="UP000019335"/>
    </source>
</evidence>
<dbReference type="PANTHER" id="PTHR45931">
    <property type="entry name" value="SI:CH211-59O9.10"/>
    <property type="match status" value="1"/>
</dbReference>
<comment type="caution">
    <text evidence="6">The sequence shown here is derived from an EMBL/GenBank/DDBJ whole genome shotgun (WGS) entry which is preliminary data.</text>
</comment>
<evidence type="ECO:0000256" key="3">
    <source>
        <dbReference type="ARBA" id="ARBA00022833"/>
    </source>
</evidence>
<dbReference type="GO" id="GO:0005634">
    <property type="term" value="C:nucleus"/>
    <property type="evidence" value="ECO:0007669"/>
    <property type="project" value="TreeGrafter"/>
</dbReference>
<reference evidence="6 7" key="1">
    <citation type="journal article" date="2014" name="Mol. Plant">
        <title>Chromosome Scale Genome Assembly and Transcriptome Profiling of Nannochloropsis gaditana in Nitrogen Depletion.</title>
        <authorList>
            <person name="Corteggiani Carpinelli E."/>
            <person name="Telatin A."/>
            <person name="Vitulo N."/>
            <person name="Forcato C."/>
            <person name="D'Angelo M."/>
            <person name="Schiavon R."/>
            <person name="Vezzi A."/>
            <person name="Giacometti G.M."/>
            <person name="Morosinotto T."/>
            <person name="Valle G."/>
        </authorList>
    </citation>
    <scope>NUCLEOTIDE SEQUENCE [LARGE SCALE GENOMIC DNA]</scope>
    <source>
        <strain evidence="6 7">B-31</strain>
    </source>
</reference>
<feature type="domain" description="RING-type" evidence="5">
    <location>
        <begin position="157"/>
        <end position="199"/>
    </location>
</feature>
<organism evidence="6 7">
    <name type="scientific">Nannochloropsis gaditana</name>
    <dbReference type="NCBI Taxonomy" id="72520"/>
    <lineage>
        <taxon>Eukaryota</taxon>
        <taxon>Sar</taxon>
        <taxon>Stramenopiles</taxon>
        <taxon>Ochrophyta</taxon>
        <taxon>Eustigmatophyceae</taxon>
        <taxon>Eustigmatales</taxon>
        <taxon>Monodopsidaceae</taxon>
        <taxon>Nannochloropsis</taxon>
    </lineage>
</organism>
<dbReference type="GO" id="GO:0006511">
    <property type="term" value="P:ubiquitin-dependent protein catabolic process"/>
    <property type="evidence" value="ECO:0007669"/>
    <property type="project" value="TreeGrafter"/>
</dbReference>
<dbReference type="Proteomes" id="UP000019335">
    <property type="component" value="Unassembled WGS sequence"/>
</dbReference>
<dbReference type="GO" id="GO:0061630">
    <property type="term" value="F:ubiquitin protein ligase activity"/>
    <property type="evidence" value="ECO:0007669"/>
    <property type="project" value="TreeGrafter"/>
</dbReference>
<dbReference type="SMART" id="SM00184">
    <property type="entry name" value="RING"/>
    <property type="match status" value="1"/>
</dbReference>
<sequence length="202" mass="23136">MWILIVIISALSGAAFLYWLRSRLQCGIQRRGDDADMLSFQAACSHALSGECFSWYRQSRTSSQSSFITGRRSGGVRRLIGHQIAVEEGIALSRRGTDSSRLQLMLMDRDFSSEDYEVLSRLDEDEQDACHLLGATDAELERLPTYIVDTETKLNKCFICLNDFLKGEVVRILPCLHQFHQSECCDPWLRRKMECPVCKFRL</sequence>
<dbReference type="PANTHER" id="PTHR45931:SF3">
    <property type="entry name" value="RING ZINC FINGER-CONTAINING PROTEIN"/>
    <property type="match status" value="1"/>
</dbReference>
<evidence type="ECO:0000256" key="4">
    <source>
        <dbReference type="PROSITE-ProRule" id="PRU00175"/>
    </source>
</evidence>